<name>A0ABW2L6Y6_9BACT</name>
<proteinExistence type="predicted"/>
<protein>
    <recommendedName>
        <fullName evidence="1">Guanylate kinase-like domain-containing protein</fullName>
    </recommendedName>
</protein>
<dbReference type="PROSITE" id="PS50052">
    <property type="entry name" value="GUANYLATE_KINASE_2"/>
    <property type="match status" value="1"/>
</dbReference>
<dbReference type="EMBL" id="JBHTBS010000003">
    <property type="protein sequence ID" value="MFC7337310.1"/>
    <property type="molecule type" value="Genomic_DNA"/>
</dbReference>
<dbReference type="Gene3D" id="3.40.50.300">
    <property type="entry name" value="P-loop containing nucleotide triphosphate hydrolases"/>
    <property type="match status" value="1"/>
</dbReference>
<dbReference type="RefSeq" id="WP_379711472.1">
    <property type="nucleotide sequence ID" value="NZ_JBHTBS010000003.1"/>
</dbReference>
<evidence type="ECO:0000259" key="1">
    <source>
        <dbReference type="PROSITE" id="PS50052"/>
    </source>
</evidence>
<dbReference type="InterPro" id="IPR027417">
    <property type="entry name" value="P-loop_NTPase"/>
</dbReference>
<dbReference type="Proteomes" id="UP001596472">
    <property type="component" value="Unassembled WGS sequence"/>
</dbReference>
<feature type="domain" description="Guanylate kinase-like" evidence="1">
    <location>
        <begin position="1"/>
        <end position="220"/>
    </location>
</feature>
<keyword evidence="3" id="KW-1185">Reference proteome</keyword>
<sequence>MDHPGKSPLVKALRRLHPELMKGTQSPVLYHSRVPRADEVDGRDYHFRSRKEIEALRDDDRYRVFEVRDQLQAVDLVEMHELIHQGNVLYEGNHHIALNLRDEFKSPEITIIDVFLSPLSLREISEILESSAERFERQLQNLSRQRLLRRSNEKSASLSLPELNDIEERSGSIFEELQQAYRFAAVIPNHDGEDSDHWNLFSRPIGDARRAVSALESLIRGERNLDIEVWPEDLFSKVGS</sequence>
<evidence type="ECO:0000313" key="3">
    <source>
        <dbReference type="Proteomes" id="UP001596472"/>
    </source>
</evidence>
<organism evidence="2 3">
    <name type="scientific">Haloferula chungangensis</name>
    <dbReference type="NCBI Taxonomy" id="1048331"/>
    <lineage>
        <taxon>Bacteria</taxon>
        <taxon>Pseudomonadati</taxon>
        <taxon>Verrucomicrobiota</taxon>
        <taxon>Verrucomicrobiia</taxon>
        <taxon>Verrucomicrobiales</taxon>
        <taxon>Verrucomicrobiaceae</taxon>
        <taxon>Haloferula</taxon>
    </lineage>
</organism>
<gene>
    <name evidence="2" type="ORF">ACFQY0_09000</name>
</gene>
<dbReference type="InterPro" id="IPR008144">
    <property type="entry name" value="Guanylate_kin-like_dom"/>
</dbReference>
<evidence type="ECO:0000313" key="2">
    <source>
        <dbReference type="EMBL" id="MFC7337310.1"/>
    </source>
</evidence>
<dbReference type="InterPro" id="IPR008145">
    <property type="entry name" value="GK/Ca_channel_bsu"/>
</dbReference>
<dbReference type="SUPFAM" id="SSF52540">
    <property type="entry name" value="P-loop containing nucleoside triphosphate hydrolases"/>
    <property type="match status" value="1"/>
</dbReference>
<dbReference type="Pfam" id="PF00625">
    <property type="entry name" value="Guanylate_kin"/>
    <property type="match status" value="1"/>
</dbReference>
<reference evidence="3" key="1">
    <citation type="journal article" date="2019" name="Int. J. Syst. Evol. Microbiol.">
        <title>The Global Catalogue of Microorganisms (GCM) 10K type strain sequencing project: providing services to taxonomists for standard genome sequencing and annotation.</title>
        <authorList>
            <consortium name="The Broad Institute Genomics Platform"/>
            <consortium name="The Broad Institute Genome Sequencing Center for Infectious Disease"/>
            <person name="Wu L."/>
            <person name="Ma J."/>
        </authorList>
    </citation>
    <scope>NUCLEOTIDE SEQUENCE [LARGE SCALE GENOMIC DNA]</scope>
    <source>
        <strain evidence="3">CGMCC 4.1467</strain>
    </source>
</reference>
<comment type="caution">
    <text evidence="2">The sequence shown here is derived from an EMBL/GenBank/DDBJ whole genome shotgun (WGS) entry which is preliminary data.</text>
</comment>
<accession>A0ABW2L6Y6</accession>